<evidence type="ECO:0000313" key="4">
    <source>
        <dbReference type="Proteomes" id="UP000252582"/>
    </source>
</evidence>
<accession>A0A6I7HTW4</accession>
<keyword evidence="2" id="KW-1133">Transmembrane helix</keyword>
<keyword evidence="2" id="KW-0812">Transmembrane</keyword>
<dbReference type="EMBL" id="QPIX01000001">
    <property type="protein sequence ID" value="RCW28255.1"/>
    <property type="molecule type" value="Genomic_DNA"/>
</dbReference>
<dbReference type="Proteomes" id="UP000252582">
    <property type="component" value="Unassembled WGS sequence"/>
</dbReference>
<evidence type="ECO:0000313" key="3">
    <source>
        <dbReference type="EMBL" id="RCW28255.1"/>
    </source>
</evidence>
<keyword evidence="2" id="KW-0472">Membrane</keyword>
<comment type="caution">
    <text evidence="3">The sequence shown here is derived from an EMBL/GenBank/DDBJ whole genome shotgun (WGS) entry which is preliminary data.</text>
</comment>
<feature type="region of interest" description="Disordered" evidence="1">
    <location>
        <begin position="51"/>
        <end position="74"/>
    </location>
</feature>
<reference evidence="3 4" key="1">
    <citation type="submission" date="2018-07" db="EMBL/GenBank/DDBJ databases">
        <title>Genomic Encyclopedia of Type Strains, Phase IV (KMG-IV): sequencing the most valuable type-strain genomes for metagenomic binning, comparative biology and taxonomic classification.</title>
        <authorList>
            <person name="Goeker M."/>
        </authorList>
    </citation>
    <scope>NUCLEOTIDE SEQUENCE [LARGE SCALE GENOMIC DNA]</scope>
    <source>
        <strain evidence="3 4">DSM 25528</strain>
    </source>
</reference>
<protein>
    <submittedName>
        <fullName evidence="3">Uncharacterized protein</fullName>
    </submittedName>
</protein>
<evidence type="ECO:0000256" key="2">
    <source>
        <dbReference type="SAM" id="Phobius"/>
    </source>
</evidence>
<feature type="compositionally biased region" description="Pro residues" evidence="1">
    <location>
        <begin position="53"/>
        <end position="64"/>
    </location>
</feature>
<sequence length="140" mass="14564">MLIDNEGKTARKRTRAGMTTVLFTAVLLLPSGVGLAGTPARAAMQVTVAQAAPAPPGPSTPAPPSAGITEAPEPDISPLITGSITPAVRAQSAGVMGSVDRRLLMALMMIGFVGMASASVSLWRRSIRDFVQAERKRRGR</sequence>
<name>A0A6I7HTW4_9HYPH</name>
<evidence type="ECO:0000256" key="1">
    <source>
        <dbReference type="SAM" id="MobiDB-lite"/>
    </source>
</evidence>
<dbReference type="AlphaFoldDB" id="A0A6I7HTW4"/>
<keyword evidence="4" id="KW-1185">Reference proteome</keyword>
<gene>
    <name evidence="3" type="ORF">DFR48_101264</name>
</gene>
<proteinExistence type="predicted"/>
<feature type="transmembrane region" description="Helical" evidence="2">
    <location>
        <begin position="103"/>
        <end position="123"/>
    </location>
</feature>
<organism evidence="3 4">
    <name type="scientific">Ciceribacter lividus</name>
    <dbReference type="NCBI Taxonomy" id="1197950"/>
    <lineage>
        <taxon>Bacteria</taxon>
        <taxon>Pseudomonadati</taxon>
        <taxon>Pseudomonadota</taxon>
        <taxon>Alphaproteobacteria</taxon>
        <taxon>Hyphomicrobiales</taxon>
        <taxon>Rhizobiaceae</taxon>
        <taxon>Ciceribacter</taxon>
    </lineage>
</organism>